<evidence type="ECO:0000313" key="4">
    <source>
        <dbReference type="Proteomes" id="UP001236014"/>
    </source>
</evidence>
<evidence type="ECO:0000313" key="3">
    <source>
        <dbReference type="EMBL" id="WIX82096.1"/>
    </source>
</evidence>
<sequence length="291" mass="30988">MTIDLGAYGVWQPAALTTPAMAKEVEQLGFSTLWVAGPSTDLAGLDELLEATSTLAVGTSILNIWHGDPAVAAQAYHRLTERFPGRFWLGIGAGHPEQTQEFAKPLAAMKRYLDGLDAGGVPVEGRAIAALGPKMLELTASRAGGSVPYLVPPSHTRLSRAALGPSALLVPEHKVVLDPDPVRARDTARPRIKHPYLGLTNYTNNLRRLGFTDEDLAGDGSDRLIDAVVAHGDAAAITRQLGQHAEAGANHVAIQVITTRHATHPAIPDVELQVYDDEVFGVYKALAAELL</sequence>
<accession>A0A9Y2IMP9</accession>
<proteinExistence type="predicted"/>
<protein>
    <submittedName>
        <fullName evidence="3">TIGR03620 family F420-dependent LLM class oxidoreductase</fullName>
    </submittedName>
</protein>
<dbReference type="NCBIfam" id="TIGR03620">
    <property type="entry name" value="F420_MSMEG_4141"/>
    <property type="match status" value="1"/>
</dbReference>
<dbReference type="Pfam" id="PF00296">
    <property type="entry name" value="Bac_luciferase"/>
    <property type="match status" value="1"/>
</dbReference>
<dbReference type="InterPro" id="IPR019922">
    <property type="entry name" value="Lucif-like_OxRdatse_MSMEG_4141"/>
</dbReference>
<dbReference type="InterPro" id="IPR036661">
    <property type="entry name" value="Luciferase-like_sf"/>
</dbReference>
<dbReference type="InterPro" id="IPR050564">
    <property type="entry name" value="F420-G6PD/mer"/>
</dbReference>
<dbReference type="GO" id="GO:0016705">
    <property type="term" value="F:oxidoreductase activity, acting on paired donors, with incorporation or reduction of molecular oxygen"/>
    <property type="evidence" value="ECO:0007669"/>
    <property type="project" value="InterPro"/>
</dbReference>
<gene>
    <name evidence="3" type="ORF">QRX50_15700</name>
</gene>
<dbReference type="EMBL" id="CP127294">
    <property type="protein sequence ID" value="WIX82096.1"/>
    <property type="molecule type" value="Genomic_DNA"/>
</dbReference>
<dbReference type="KEGG" id="acab:QRX50_15700"/>
<reference evidence="3 4" key="1">
    <citation type="submission" date="2023-06" db="EMBL/GenBank/DDBJ databases">
        <authorList>
            <person name="Oyuntsetseg B."/>
            <person name="Kim S.B."/>
        </authorList>
    </citation>
    <scope>NUCLEOTIDE SEQUENCE [LARGE SCALE GENOMIC DNA]</scope>
    <source>
        <strain evidence="3 4">2-15</strain>
    </source>
</reference>
<evidence type="ECO:0000256" key="1">
    <source>
        <dbReference type="ARBA" id="ARBA00023002"/>
    </source>
</evidence>
<dbReference type="PANTHER" id="PTHR43244:SF1">
    <property type="entry name" value="5,10-METHYLENETETRAHYDROMETHANOPTERIN REDUCTASE"/>
    <property type="match status" value="1"/>
</dbReference>
<keyword evidence="1" id="KW-0560">Oxidoreductase</keyword>
<name>A0A9Y2IMP9_9PSEU</name>
<evidence type="ECO:0000259" key="2">
    <source>
        <dbReference type="Pfam" id="PF00296"/>
    </source>
</evidence>
<dbReference type="RefSeq" id="WP_285972673.1">
    <property type="nucleotide sequence ID" value="NZ_CP127294.1"/>
</dbReference>
<organism evidence="3 4">
    <name type="scientific">Amycolatopsis carbonis</name>
    <dbReference type="NCBI Taxonomy" id="715471"/>
    <lineage>
        <taxon>Bacteria</taxon>
        <taxon>Bacillati</taxon>
        <taxon>Actinomycetota</taxon>
        <taxon>Actinomycetes</taxon>
        <taxon>Pseudonocardiales</taxon>
        <taxon>Pseudonocardiaceae</taxon>
        <taxon>Amycolatopsis</taxon>
    </lineage>
</organism>
<dbReference type="SUPFAM" id="SSF51679">
    <property type="entry name" value="Bacterial luciferase-like"/>
    <property type="match status" value="1"/>
</dbReference>
<dbReference type="Proteomes" id="UP001236014">
    <property type="component" value="Chromosome"/>
</dbReference>
<dbReference type="Gene3D" id="3.20.20.30">
    <property type="entry name" value="Luciferase-like domain"/>
    <property type="match status" value="2"/>
</dbReference>
<dbReference type="PANTHER" id="PTHR43244">
    <property type="match status" value="1"/>
</dbReference>
<feature type="domain" description="Luciferase-like" evidence="2">
    <location>
        <begin position="19"/>
        <end position="110"/>
    </location>
</feature>
<keyword evidence="4" id="KW-1185">Reference proteome</keyword>
<dbReference type="InterPro" id="IPR011251">
    <property type="entry name" value="Luciferase-like_dom"/>
</dbReference>
<dbReference type="AlphaFoldDB" id="A0A9Y2IMP9"/>